<dbReference type="PANTHER" id="PTHR32089:SF112">
    <property type="entry name" value="LYSOZYME-LIKE PROTEIN-RELATED"/>
    <property type="match status" value="1"/>
</dbReference>
<dbReference type="EMBL" id="AP023367">
    <property type="protein sequence ID" value="BCJ94646.1"/>
    <property type="molecule type" value="Genomic_DNA"/>
</dbReference>
<dbReference type="Gene3D" id="1.10.287.950">
    <property type="entry name" value="Methyl-accepting chemotaxis protein"/>
    <property type="match status" value="1"/>
</dbReference>
<dbReference type="PANTHER" id="PTHR32089">
    <property type="entry name" value="METHYL-ACCEPTING CHEMOTAXIS PROTEIN MCPB"/>
    <property type="match status" value="1"/>
</dbReference>
<dbReference type="GO" id="GO:0016020">
    <property type="term" value="C:membrane"/>
    <property type="evidence" value="ECO:0007669"/>
    <property type="project" value="InterPro"/>
</dbReference>
<evidence type="ECO:0000256" key="1">
    <source>
        <dbReference type="ARBA" id="ARBA00023224"/>
    </source>
</evidence>
<dbReference type="GO" id="GO:0007165">
    <property type="term" value="P:signal transduction"/>
    <property type="evidence" value="ECO:0007669"/>
    <property type="project" value="UniProtKB-KW"/>
</dbReference>
<dbReference type="RefSeq" id="WP_184089546.1">
    <property type="nucleotide sequence ID" value="NZ_AP023367.1"/>
</dbReference>
<dbReference type="Proteomes" id="UP000515561">
    <property type="component" value="Chromosome"/>
</dbReference>
<evidence type="ECO:0000313" key="2">
    <source>
        <dbReference type="EMBL" id="BCJ94646.1"/>
    </source>
</evidence>
<organism evidence="2 3">
    <name type="scientific">Anaerocolumna cellulosilytica</name>
    <dbReference type="NCBI Taxonomy" id="433286"/>
    <lineage>
        <taxon>Bacteria</taxon>
        <taxon>Bacillati</taxon>
        <taxon>Bacillota</taxon>
        <taxon>Clostridia</taxon>
        <taxon>Lachnospirales</taxon>
        <taxon>Lachnospiraceae</taxon>
        <taxon>Anaerocolumna</taxon>
    </lineage>
</organism>
<evidence type="ECO:0000313" key="3">
    <source>
        <dbReference type="Proteomes" id="UP000515561"/>
    </source>
</evidence>
<accession>A0A6S6QY37</accession>
<gene>
    <name evidence="2" type="ORF">acsn021_22150</name>
</gene>
<dbReference type="Pfam" id="PF00015">
    <property type="entry name" value="MCPsignal"/>
    <property type="match status" value="1"/>
</dbReference>
<dbReference type="Pfam" id="PF10114">
    <property type="entry name" value="PocR"/>
    <property type="match status" value="1"/>
</dbReference>
<dbReference type="SUPFAM" id="SSF58104">
    <property type="entry name" value="Methyl-accepting chemotaxis protein (MCP) signaling domain"/>
    <property type="match status" value="1"/>
</dbReference>
<dbReference type="SMART" id="SM00283">
    <property type="entry name" value="MA"/>
    <property type="match status" value="1"/>
</dbReference>
<dbReference type="InterPro" id="IPR004089">
    <property type="entry name" value="MCPsignal_dom"/>
</dbReference>
<dbReference type="KEGG" id="acel:acsn021_22150"/>
<name>A0A6S6QY37_9FIRM</name>
<reference evidence="2 3" key="1">
    <citation type="journal article" date="2016" name="Int. J. Syst. Evol. Microbiol.">
        <title>Descriptions of Anaerotaenia torta gen. nov., sp. nov. and Anaerocolumna cellulosilytica gen. nov., sp. nov. isolated from a methanogenic reactor of cattle waste.</title>
        <authorList>
            <person name="Uek A."/>
            <person name="Ohtaki Y."/>
            <person name="Kaku N."/>
            <person name="Ueki K."/>
        </authorList>
    </citation>
    <scope>NUCLEOTIDE SEQUENCE [LARGE SCALE GENOMIC DNA]</scope>
    <source>
        <strain evidence="2 3">SN021</strain>
    </source>
</reference>
<dbReference type="AlphaFoldDB" id="A0A6S6QY37"/>
<keyword evidence="3" id="KW-1185">Reference proteome</keyword>
<sequence>MTNHIERNDEKNTDNNRMDNLTLTDIISVEFLQKFQDAFSKAIGVASLTTDSNGTPITDASNFTDFCMKLSRQSKEGLRRCKESDAYGGMESARTGKPAVYYCGSGLMDFGAPIMINGKQIGSILGGQVLPEAPDHEKYVKIAGEIGVNPEEFLKALEDVKIVPEEQLKAAADLLFIVTSEISRMGYQRFILNNIVKHLYDSVTEMMATVEELTATATNVTEYQAQLNKEIQNVNTVSGKIDQLSGTIKGLANQTKMLGLNASIEAARAGEAGKGFAVVAKEINRMSDGSKQAVDNIQQFTSQISDSVTATLSMSASTLDITKQQEEAMKNIVEFVNEIVEMTETLNHLANVNQS</sequence>
<dbReference type="PROSITE" id="PS50111">
    <property type="entry name" value="CHEMOTAXIS_TRANSDUC_2"/>
    <property type="match status" value="1"/>
</dbReference>
<dbReference type="InterPro" id="IPR018771">
    <property type="entry name" value="PocR_dom"/>
</dbReference>
<proteinExistence type="predicted"/>
<keyword evidence="1" id="KW-0807">Transducer</keyword>
<protein>
    <submittedName>
        <fullName evidence="2">Methyl-accepting chemotaxis protein</fullName>
    </submittedName>
</protein>